<dbReference type="InterPro" id="IPR013602">
    <property type="entry name" value="Dynein_heavy_linker"/>
</dbReference>
<name>A0A0K2TXU4_LEPSM</name>
<proteinExistence type="inferred from homology"/>
<dbReference type="OrthoDB" id="6374536at2759"/>
<evidence type="ECO:0000256" key="3">
    <source>
        <dbReference type="ARBA" id="ARBA00022490"/>
    </source>
</evidence>
<dbReference type="EMBL" id="HACA01013151">
    <property type="protein sequence ID" value="CDW30512.1"/>
    <property type="molecule type" value="Transcribed_RNA"/>
</dbReference>
<dbReference type="Pfam" id="PF12781">
    <property type="entry name" value="AAA_9"/>
    <property type="match status" value="1"/>
</dbReference>
<keyword evidence="9" id="KW-0505">Motor protein</keyword>
<evidence type="ECO:0000256" key="4">
    <source>
        <dbReference type="ARBA" id="ARBA00022701"/>
    </source>
</evidence>
<feature type="domain" description="Dynein heavy chain linker" evidence="11">
    <location>
        <begin position="2"/>
        <end position="310"/>
    </location>
</feature>
<protein>
    <submittedName>
        <fullName evidence="15">Uncharacterized protein</fullName>
    </submittedName>
</protein>
<dbReference type="InterPro" id="IPR026983">
    <property type="entry name" value="DHC"/>
</dbReference>
<evidence type="ECO:0000256" key="5">
    <source>
        <dbReference type="ARBA" id="ARBA00022741"/>
    </source>
</evidence>
<dbReference type="PANTHER" id="PTHR45703">
    <property type="entry name" value="DYNEIN HEAVY CHAIN"/>
    <property type="match status" value="1"/>
</dbReference>
<dbReference type="GO" id="GO:0051959">
    <property type="term" value="F:dynein light intermediate chain binding"/>
    <property type="evidence" value="ECO:0007669"/>
    <property type="project" value="InterPro"/>
</dbReference>
<dbReference type="GO" id="GO:0030286">
    <property type="term" value="C:dynein complex"/>
    <property type="evidence" value="ECO:0007669"/>
    <property type="project" value="UniProtKB-KW"/>
</dbReference>
<keyword evidence="5" id="KW-0547">Nucleotide-binding</keyword>
<keyword evidence="4" id="KW-0493">Microtubule</keyword>
<dbReference type="Pfam" id="PF12777">
    <property type="entry name" value="MT"/>
    <property type="match status" value="1"/>
</dbReference>
<dbReference type="InterPro" id="IPR042228">
    <property type="entry name" value="Dynein_linker_3"/>
</dbReference>
<dbReference type="Gene3D" id="1.20.920.20">
    <property type="match status" value="1"/>
</dbReference>
<dbReference type="Gene3D" id="1.20.140.100">
    <property type="entry name" value="Dynein heavy chain, N-terminal domain 2"/>
    <property type="match status" value="1"/>
</dbReference>
<dbReference type="InterPro" id="IPR027417">
    <property type="entry name" value="P-loop_NTPase"/>
</dbReference>
<keyword evidence="10" id="KW-0206">Cytoskeleton</keyword>
<evidence type="ECO:0000256" key="2">
    <source>
        <dbReference type="ARBA" id="ARBA00008887"/>
    </source>
</evidence>
<feature type="domain" description="Dynein heavy chain AAA module D4" evidence="13">
    <location>
        <begin position="1253"/>
        <end position="1462"/>
    </location>
</feature>
<dbReference type="Pfam" id="PF08393">
    <property type="entry name" value="DHC_N2"/>
    <property type="match status" value="1"/>
</dbReference>
<dbReference type="GO" id="GO:0007018">
    <property type="term" value="P:microtubule-based movement"/>
    <property type="evidence" value="ECO:0007669"/>
    <property type="project" value="InterPro"/>
</dbReference>
<keyword evidence="7" id="KW-0243">Dynein</keyword>
<dbReference type="FunFam" id="1.20.920.20:FF:000001">
    <property type="entry name" value="dynein heavy chain 2, axonemal"/>
    <property type="match status" value="1"/>
</dbReference>
<dbReference type="GO" id="GO:0045505">
    <property type="term" value="F:dynein intermediate chain binding"/>
    <property type="evidence" value="ECO:0007669"/>
    <property type="project" value="InterPro"/>
</dbReference>
<dbReference type="InterPro" id="IPR035706">
    <property type="entry name" value="AAA_9"/>
</dbReference>
<evidence type="ECO:0000256" key="10">
    <source>
        <dbReference type="ARBA" id="ARBA00023212"/>
    </source>
</evidence>
<evidence type="ECO:0000256" key="9">
    <source>
        <dbReference type="ARBA" id="ARBA00023175"/>
    </source>
</evidence>
<keyword evidence="6" id="KW-0067">ATP-binding</keyword>
<sequence>MISELIGMELESNSQIELTLESLDQYGVYSYHKEISKITKSAIEEEKLDNLIRELNDIWTKTRVETRVRHGILIVDNFDFLFNTWESSFITLRQLGKSRYLQQFNERLLTWSGRLEFVKTFIELLKSVQNLWAIQDVPFSCLMFKEELPSVHEYFQRTKAAFVLAMNTIIESPNILESFHNEDNYFILTDIKLHFTKTQSHLTDSLRATRLSSPRLFFLSDEELLRLLENSVGNLSALNPYLYLMFTSVQSVLFTEGDSHERCYNPFITGVCSKGGEKLMFDEPVKARLDVPHWIKTIDGDIYRTLLLELQDIMRKGIASFPQVWRDKHYLAQSQSNAAHVFWSANKDINLKELKEHCIQSIDKNTSNPSIRIKEARKLLQLLYYEQDNHSNRHDLEYVYDGNRLKVSGFGNAIQYGTEYLGYDLPFNPELTLYCPSELFHEFGVSQNAKTQRLLAGLLGKFFFSLSHFNPDLNLQNVVLGTIKLGSWTFLRDFEYVQEEDVLFLKEISIYCQLMMKDNNNLGKRFINVGGYEIPMGIFPRLRMDSSKWKIGRNFISLIQPDFQMRLRIEFVKQGHLKYESLINKLVQISRLLEPFSNNQNIDYQNKIMSALGKCTFETETDFIFYCVDKVKTLDEMKNIEHNELSHILGESWMEKFRSSETISSKLDSSFNLIVLNATELQSAVENFTCTVLNLPESMTKQKTISLSLRYLENQGYSIIKICPVSQILHPSLHLYINSIIEASNGKVVFLLHGPWNQEWVIYIGKVLMYYSNLRFILSDDSNKSEECGSKRSVQLMYDEIEEFKIIGHELSQKDFDIMYKSCILISQYILNELNEYVEAIRIMSLAINCYLQKRACDINKSLFISGAFHISIKKSVEKLHQFFMEILGVDPGIEDLKDPFDVHQLALKFSFGVKNVEPQFYVPSREQSKVIMYLKMCIEYKLSVLLCGKRGSGKSTAIRKAIKYLNNDKFETCIINMSSSQANELEKDYFVKEDAYILDKMRCYGNRVLVLILESFDIWNVKHAYFLRSLLEKSRLLWDNITKRVTPLTTYKIVTIVEVTLEYSNPNAYRDSIQRMNQFTRDLHPIHHRKDENENEMITKTILDKFITDFEKDVSETSTSIPSLINSIHESCKEHHPERVSDHNLFRVLGGILYADPEIFVRGKDFGNHVYNEIRNEYKGYGEIIYDQENIIDSKFSAKRDLKDVTSFKDSISYFYLEDGFIRIKMISLKDAMQKFSSAYSGTKGKTYNTRLVFSKSFTYLISSLIRSINRYGEVLLYGKSGHGRKSCAEFISFFLGIRLVEAPGSVEPFLKQLRTAYIDASNGEVVLLLVKLKGLNNDTIQIIRFIEEILFYGECHNLLSDNDMNEYLFDTDSQQYEANYNEKTHKDAKMALHESIREDLHFFICVEDENVHSYILKYHPFLTHRCGHHEIDYWNDDSLRSIAEDRFSGMKLSDTFPSSLTLPLLSKVSMNMQKIAVPLSKSINSFLNYLDAVRVFPSIYKPTFDHLINEKKELSSGIAQISTANELIHKLSDEISGQEPEGLRIASEIDRLQKRISQEMSNLEKASKAFRKKEVIARKRSEETKELALDAHESMERALPGLESAMAGLHALDKNEVNEIRSFKNPPESIQQVMEAVCILLGHKSDWNGAKALMSDYSFVKRLIEFDKDNIPEATLKRIRRFNDNPKCTPEDISKVSKAACTLCMWVRAVELYATIFNSIEPKRIKLLQSESELVEAMGALRAETDRVTHVETSLNNLQASLMDRTKRKENISKNLEITNVHLERAEYLSYSLEEECTRWKSQLQTTERKLRNLIGDALLQSFVVGYSGNLRETSRTELLELWKGSLSEFKICYSENENEFYDFKLDEKKELLRWYECKYFIQNSLITKFTNKWPFYIDPNNIVLKEALHLNGHTYIYSSEPEFCSKLRSSLNDGKPVIIKDFNFDYPPDFKNLFQRNLYEKVRVFVGLVGIPKMRKDVRVKLGSNNSEEVAVGSKFYLYLHSQDKTFLVEDDKINAISYNLTKESLFLKLRDDLIAKMDKPFSEEHEKYIQMIRDKTKKVNEKIRNVLLVFVKSKDSMLEDDRLITSLKDAKASVFENANELNVLKKKFSETLVPKINKFSELALQLTAYSTFLDKLAEIEPIYIFSHQKILNALHDTIIYKDIVHEIIDAIAEEVIYVLCPKQKGIFIRATQFIKKIKSEDNYHFVDVVIPRALQNQEFKIDMEIGGIHALEKEDTLSLCSLNVFLYISTLSKKHPMILIEELGESSLNIIMDLHNQQKLKIPFKYLPLSHSTPPSPLYINNILRMAKCGKSWVIIDGLSSFDAILNKLVIPSIEDDFRLFVLGNHGIKLNSNKVLTNFKMVCCESPSFTSDPLSHTIFYKNRLSFWKRDITQMNFFIRIYQWSLGKVDNRDESYSNLEKLKLIIDKFDRPLQSELDLSAIHDYIKSVFKKSCDIKVLEGFIID</sequence>
<dbReference type="Pfam" id="PF12780">
    <property type="entry name" value="AAA_8"/>
    <property type="match status" value="1"/>
</dbReference>
<organism evidence="15">
    <name type="scientific">Lepeophtheirus salmonis</name>
    <name type="common">Salmon louse</name>
    <name type="synonym">Caligus salmonis</name>
    <dbReference type="NCBI Taxonomy" id="72036"/>
    <lineage>
        <taxon>Eukaryota</taxon>
        <taxon>Metazoa</taxon>
        <taxon>Ecdysozoa</taxon>
        <taxon>Arthropoda</taxon>
        <taxon>Crustacea</taxon>
        <taxon>Multicrustacea</taxon>
        <taxon>Hexanauplia</taxon>
        <taxon>Copepoda</taxon>
        <taxon>Siphonostomatoida</taxon>
        <taxon>Caligidae</taxon>
        <taxon>Lepeophtheirus</taxon>
    </lineage>
</organism>
<dbReference type="PANTHER" id="PTHR45703:SF36">
    <property type="entry name" value="DYNEIN HEAVY CHAIN, CYTOPLASMIC"/>
    <property type="match status" value="1"/>
</dbReference>
<dbReference type="Pfam" id="PF12775">
    <property type="entry name" value="AAA_7"/>
    <property type="match status" value="1"/>
</dbReference>
<feature type="domain" description="Dynein heavy chain coiled coil stalk" evidence="12">
    <location>
        <begin position="1517"/>
        <end position="1843"/>
    </location>
</feature>
<evidence type="ECO:0000256" key="6">
    <source>
        <dbReference type="ARBA" id="ARBA00022840"/>
    </source>
</evidence>
<dbReference type="GO" id="GO:0005524">
    <property type="term" value="F:ATP binding"/>
    <property type="evidence" value="ECO:0007669"/>
    <property type="project" value="UniProtKB-KW"/>
</dbReference>
<evidence type="ECO:0000256" key="8">
    <source>
        <dbReference type="ARBA" id="ARBA00023054"/>
    </source>
</evidence>
<accession>A0A0K2TXU4</accession>
<evidence type="ECO:0000259" key="13">
    <source>
        <dbReference type="Pfam" id="PF12780"/>
    </source>
</evidence>
<evidence type="ECO:0000256" key="1">
    <source>
        <dbReference type="ARBA" id="ARBA00004245"/>
    </source>
</evidence>
<evidence type="ECO:0000259" key="14">
    <source>
        <dbReference type="Pfam" id="PF12781"/>
    </source>
</evidence>
<keyword evidence="8" id="KW-0175">Coiled coil</keyword>
<dbReference type="GO" id="GO:0005874">
    <property type="term" value="C:microtubule"/>
    <property type="evidence" value="ECO:0007669"/>
    <property type="project" value="UniProtKB-KW"/>
</dbReference>
<dbReference type="Gene3D" id="3.20.180.20">
    <property type="entry name" value="Dynein heavy chain, N-terminal domain 2"/>
    <property type="match status" value="1"/>
</dbReference>
<comment type="similarity">
    <text evidence="2">Belongs to the dynein heavy chain family.</text>
</comment>
<evidence type="ECO:0000313" key="15">
    <source>
        <dbReference type="EMBL" id="CDW30512.1"/>
    </source>
</evidence>
<dbReference type="InterPro" id="IPR024317">
    <property type="entry name" value="Dynein_heavy_chain_D4_dom"/>
</dbReference>
<dbReference type="SUPFAM" id="SSF52540">
    <property type="entry name" value="P-loop containing nucleoside triphosphate hydrolases"/>
    <property type="match status" value="1"/>
</dbReference>
<feature type="domain" description="Dynein heavy chain ATP-binding dynein motor region" evidence="14">
    <location>
        <begin position="1882"/>
        <end position="2097"/>
    </location>
</feature>
<keyword evidence="3" id="KW-0963">Cytoplasm</keyword>
<dbReference type="Gene3D" id="3.40.50.300">
    <property type="entry name" value="P-loop containing nucleotide triphosphate hydrolases"/>
    <property type="match status" value="3"/>
</dbReference>
<dbReference type="InterPro" id="IPR042222">
    <property type="entry name" value="Dynein_2_N"/>
</dbReference>
<comment type="subcellular location">
    <subcellularLocation>
        <location evidence="1">Cytoplasm</location>
        <location evidence="1">Cytoskeleton</location>
    </subcellularLocation>
</comment>
<evidence type="ECO:0000256" key="7">
    <source>
        <dbReference type="ARBA" id="ARBA00023017"/>
    </source>
</evidence>
<evidence type="ECO:0000259" key="12">
    <source>
        <dbReference type="Pfam" id="PF12777"/>
    </source>
</evidence>
<evidence type="ECO:0000259" key="11">
    <source>
        <dbReference type="Pfam" id="PF08393"/>
    </source>
</evidence>
<reference evidence="15" key="1">
    <citation type="submission" date="2014-05" db="EMBL/GenBank/DDBJ databases">
        <authorList>
            <person name="Chronopoulou M."/>
        </authorList>
    </citation>
    <scope>NUCLEOTIDE SEQUENCE</scope>
    <source>
        <tissue evidence="15">Whole organism</tissue>
    </source>
</reference>
<dbReference type="InterPro" id="IPR024743">
    <property type="entry name" value="Dynein_HC_stalk"/>
</dbReference>